<sequence>MSQWSDFCTMEFLVQLSVRDNAPQRVKIKVRNPIRTRDMLQQIERQLVELNGNLATKSPCLLPGSQLFIFSPQEDCFIPLEGKSANVLQNFCRLLVQQPVAQQPATSGGGTAVVRSASRTSCRSLSTSAPLETPQINDEACVDHGPQDRMSPDWKRVEDGDRRLRSVEPAENAITCKAPVLDEHKVESAMLTADTSTTIEVMLKVVGIILREHAARAAGCVMEPTEDAVWSIVEEVLYSNGNFAPCSLDPNIVDAFMQTIVQSISTR</sequence>
<name>G0UQ02_TRYCI</name>
<organism evidence="2">
    <name type="scientific">Trypanosoma congolense (strain IL3000)</name>
    <dbReference type="NCBI Taxonomy" id="1068625"/>
    <lineage>
        <taxon>Eukaryota</taxon>
        <taxon>Discoba</taxon>
        <taxon>Euglenozoa</taxon>
        <taxon>Kinetoplastea</taxon>
        <taxon>Metakinetoplastina</taxon>
        <taxon>Trypanosomatida</taxon>
        <taxon>Trypanosomatidae</taxon>
        <taxon>Trypanosoma</taxon>
        <taxon>Nannomonas</taxon>
    </lineage>
</organism>
<feature type="compositionally biased region" description="Basic and acidic residues" evidence="1">
    <location>
        <begin position="141"/>
        <end position="154"/>
    </location>
</feature>
<evidence type="ECO:0000313" key="2">
    <source>
        <dbReference type="EMBL" id="CCC91463.1"/>
    </source>
</evidence>
<reference evidence="2" key="1">
    <citation type="journal article" date="2012" name="Proc. Natl. Acad. Sci. U.S.A.">
        <title>Antigenic diversity is generated by distinct evolutionary mechanisms in African trypanosome species.</title>
        <authorList>
            <person name="Jackson A.P."/>
            <person name="Berry A."/>
            <person name="Aslett M."/>
            <person name="Allison H.C."/>
            <person name="Burton P."/>
            <person name="Vavrova-Anderson J."/>
            <person name="Brown R."/>
            <person name="Browne H."/>
            <person name="Corton N."/>
            <person name="Hauser H."/>
            <person name="Gamble J."/>
            <person name="Gilderthorp R."/>
            <person name="Marcello L."/>
            <person name="McQuillan J."/>
            <person name="Otto T.D."/>
            <person name="Quail M.A."/>
            <person name="Sanders M.J."/>
            <person name="van Tonder A."/>
            <person name="Ginger M.L."/>
            <person name="Field M.C."/>
            <person name="Barry J.D."/>
            <person name="Hertz-Fowler C."/>
            <person name="Berriman M."/>
        </authorList>
    </citation>
    <scope>NUCLEOTIDE SEQUENCE</scope>
    <source>
        <strain evidence="2">IL3000</strain>
    </source>
</reference>
<protein>
    <submittedName>
        <fullName evidence="2">Uncharacterized protein</fullName>
    </submittedName>
</protein>
<dbReference type="AlphaFoldDB" id="G0UQ02"/>
<feature type="compositionally biased region" description="Polar residues" evidence="1">
    <location>
        <begin position="125"/>
        <end position="136"/>
    </location>
</feature>
<gene>
    <name evidence="2" type="ORF">TCIL3000_7_2770</name>
</gene>
<dbReference type="VEuPathDB" id="TriTrypDB:TcIL3000_7_2770"/>
<feature type="region of interest" description="Disordered" evidence="1">
    <location>
        <begin position="125"/>
        <end position="154"/>
    </location>
</feature>
<accession>G0UQ02</accession>
<dbReference type="EMBL" id="HE575320">
    <property type="protein sequence ID" value="CCC91463.1"/>
    <property type="molecule type" value="Genomic_DNA"/>
</dbReference>
<evidence type="ECO:0000256" key="1">
    <source>
        <dbReference type="SAM" id="MobiDB-lite"/>
    </source>
</evidence>
<proteinExistence type="predicted"/>